<reference evidence="1" key="2">
    <citation type="journal article" date="2021" name="PeerJ">
        <title>Extensive microbial diversity within the chicken gut microbiome revealed by metagenomics and culture.</title>
        <authorList>
            <person name="Gilroy R."/>
            <person name="Ravi A."/>
            <person name="Getino M."/>
            <person name="Pursley I."/>
            <person name="Horton D.L."/>
            <person name="Alikhan N.F."/>
            <person name="Baker D."/>
            <person name="Gharbi K."/>
            <person name="Hall N."/>
            <person name="Watson M."/>
            <person name="Adriaenssens E.M."/>
            <person name="Foster-Nyarko E."/>
            <person name="Jarju S."/>
            <person name="Secka A."/>
            <person name="Antonio M."/>
            <person name="Oren A."/>
            <person name="Chaudhuri R.R."/>
            <person name="La Ragione R."/>
            <person name="Hildebrand F."/>
            <person name="Pallen M.J."/>
        </authorList>
    </citation>
    <scope>NUCLEOTIDE SEQUENCE</scope>
    <source>
        <strain evidence="1">6919</strain>
    </source>
</reference>
<name>A0A9D9NJX7_9BACT</name>
<sequence length="240" mass="28469">MDLKNLTKLIAENSEQRSRRTARNLLMRNEFSREEADLFIQSLLDKLPNMKGELRKFYYGLTRWFLTDLDIQNQQDVHKVNRLLYNLRNTPEADFYDKDFNGLSIKDVQDISRIDIEAEPYQAPPDTSYEVFELTDFDKVSQYENYADWCILDETVFKAYTANGLKYFIAERSDFKEVPKSRSDNYPYDDYGMSLIIIGVDDNEIVSVTSRWNFDDTGDFYLKPLQLKKLLCNEYNFLFD</sequence>
<evidence type="ECO:0000313" key="2">
    <source>
        <dbReference type="Proteomes" id="UP000823598"/>
    </source>
</evidence>
<organism evidence="1 2">
    <name type="scientific">Candidatus Limisoma faecipullorum</name>
    <dbReference type="NCBI Taxonomy" id="2840854"/>
    <lineage>
        <taxon>Bacteria</taxon>
        <taxon>Pseudomonadati</taxon>
        <taxon>Bacteroidota</taxon>
        <taxon>Bacteroidia</taxon>
        <taxon>Bacteroidales</taxon>
        <taxon>Candidatus Limisoma</taxon>
    </lineage>
</organism>
<protein>
    <submittedName>
        <fullName evidence="1">Uncharacterized protein</fullName>
    </submittedName>
</protein>
<dbReference type="EMBL" id="JADIMC010000030">
    <property type="protein sequence ID" value="MBO8475818.1"/>
    <property type="molecule type" value="Genomic_DNA"/>
</dbReference>
<gene>
    <name evidence="1" type="ORF">IAB88_02360</name>
</gene>
<comment type="caution">
    <text evidence="1">The sequence shown here is derived from an EMBL/GenBank/DDBJ whole genome shotgun (WGS) entry which is preliminary data.</text>
</comment>
<accession>A0A9D9NJX7</accession>
<evidence type="ECO:0000313" key="1">
    <source>
        <dbReference type="EMBL" id="MBO8475818.1"/>
    </source>
</evidence>
<reference evidence="1" key="1">
    <citation type="submission" date="2020-10" db="EMBL/GenBank/DDBJ databases">
        <authorList>
            <person name="Gilroy R."/>
        </authorList>
    </citation>
    <scope>NUCLEOTIDE SEQUENCE</scope>
    <source>
        <strain evidence="1">6919</strain>
    </source>
</reference>
<proteinExistence type="predicted"/>
<dbReference type="Proteomes" id="UP000823598">
    <property type="component" value="Unassembled WGS sequence"/>
</dbReference>
<dbReference type="AlphaFoldDB" id="A0A9D9NJX7"/>